<name>A0ABD2Z3R5_9GENT</name>
<evidence type="ECO:0000313" key="2">
    <source>
        <dbReference type="Proteomes" id="UP001630127"/>
    </source>
</evidence>
<dbReference type="Proteomes" id="UP001630127">
    <property type="component" value="Unassembled WGS sequence"/>
</dbReference>
<keyword evidence="2" id="KW-1185">Reference proteome</keyword>
<proteinExistence type="predicted"/>
<organism evidence="1 2">
    <name type="scientific">Cinchona calisaya</name>
    <dbReference type="NCBI Taxonomy" id="153742"/>
    <lineage>
        <taxon>Eukaryota</taxon>
        <taxon>Viridiplantae</taxon>
        <taxon>Streptophyta</taxon>
        <taxon>Embryophyta</taxon>
        <taxon>Tracheophyta</taxon>
        <taxon>Spermatophyta</taxon>
        <taxon>Magnoliopsida</taxon>
        <taxon>eudicotyledons</taxon>
        <taxon>Gunneridae</taxon>
        <taxon>Pentapetalae</taxon>
        <taxon>asterids</taxon>
        <taxon>lamiids</taxon>
        <taxon>Gentianales</taxon>
        <taxon>Rubiaceae</taxon>
        <taxon>Cinchonoideae</taxon>
        <taxon>Cinchoneae</taxon>
        <taxon>Cinchona</taxon>
    </lineage>
</organism>
<dbReference type="AlphaFoldDB" id="A0ABD2Z3R5"/>
<dbReference type="EMBL" id="JBJUIK010000011">
    <property type="protein sequence ID" value="KAL3513369.1"/>
    <property type="molecule type" value="Genomic_DNA"/>
</dbReference>
<sequence>MSSRVSIGSRGMPMDNEVVLCYCGIPTEIKTSCKDANPSRRFHGCSSLGDGLLSLVLGLRQQWLGNQMPTFYNATTRNLVEVEFVVVYDVCSQRGTKV</sequence>
<evidence type="ECO:0000313" key="1">
    <source>
        <dbReference type="EMBL" id="KAL3513369.1"/>
    </source>
</evidence>
<accession>A0ABD2Z3R5</accession>
<reference evidence="1 2" key="1">
    <citation type="submission" date="2024-11" db="EMBL/GenBank/DDBJ databases">
        <title>A near-complete genome assembly of Cinchona calisaya.</title>
        <authorList>
            <person name="Lian D.C."/>
            <person name="Zhao X.W."/>
            <person name="Wei L."/>
        </authorList>
    </citation>
    <scope>NUCLEOTIDE SEQUENCE [LARGE SCALE GENOMIC DNA]</scope>
    <source>
        <tissue evidence="1">Nenye</tissue>
    </source>
</reference>
<protein>
    <submittedName>
        <fullName evidence="1">Uncharacterized protein</fullName>
    </submittedName>
</protein>
<comment type="caution">
    <text evidence="1">The sequence shown here is derived from an EMBL/GenBank/DDBJ whole genome shotgun (WGS) entry which is preliminary data.</text>
</comment>
<gene>
    <name evidence="1" type="ORF">ACH5RR_026086</name>
</gene>